<keyword evidence="2" id="KW-1185">Reference proteome</keyword>
<dbReference type="STRING" id="62062.ENSHHUP00000061635"/>
<name>A0A4W5PJ25_9TELE</name>
<dbReference type="Proteomes" id="UP000314982">
    <property type="component" value="Unassembled WGS sequence"/>
</dbReference>
<evidence type="ECO:0000313" key="1">
    <source>
        <dbReference type="Ensembl" id="ENSHHUP00000061635.1"/>
    </source>
</evidence>
<dbReference type="GeneTree" id="ENSGT00990000211460"/>
<dbReference type="AlphaFoldDB" id="A0A4W5PJ25"/>
<dbReference type="Gene3D" id="3.30.160.70">
    <property type="entry name" value="Methylated DNA-protein cysteine methyltransferase domain"/>
    <property type="match status" value="1"/>
</dbReference>
<reference evidence="2" key="1">
    <citation type="submission" date="2018-06" db="EMBL/GenBank/DDBJ databases">
        <title>Genome assembly of Danube salmon.</title>
        <authorList>
            <person name="Macqueen D.J."/>
            <person name="Gundappa M.K."/>
        </authorList>
    </citation>
    <scope>NUCLEOTIDE SEQUENCE [LARGE SCALE GENOMIC DNA]</scope>
</reference>
<reference evidence="1" key="3">
    <citation type="submission" date="2025-09" db="UniProtKB">
        <authorList>
            <consortium name="Ensembl"/>
        </authorList>
    </citation>
    <scope>IDENTIFICATION</scope>
</reference>
<protein>
    <submittedName>
        <fullName evidence="1">Uncharacterized protein</fullName>
    </submittedName>
</protein>
<reference evidence="1" key="2">
    <citation type="submission" date="2025-08" db="UniProtKB">
        <authorList>
            <consortium name="Ensembl"/>
        </authorList>
    </citation>
    <scope>IDENTIFICATION</scope>
</reference>
<evidence type="ECO:0000313" key="2">
    <source>
        <dbReference type="Proteomes" id="UP000314982"/>
    </source>
</evidence>
<sequence length="103" mass="11728">MFLYQGNEMKSKSQSQSVHSEDHLVILMDLPPAEWDCTVESDDASLNCAVTVSNGQEEMSPELQCCVEWLWAYFSELWTMRRLPPPFFHHPTLHGGLSVCCHG</sequence>
<dbReference type="Ensembl" id="ENSHHUT00000063722.1">
    <property type="protein sequence ID" value="ENSHHUP00000061635.1"/>
    <property type="gene ID" value="ENSHHUG00000036504.1"/>
</dbReference>
<organism evidence="1 2">
    <name type="scientific">Hucho hucho</name>
    <name type="common">huchen</name>
    <dbReference type="NCBI Taxonomy" id="62062"/>
    <lineage>
        <taxon>Eukaryota</taxon>
        <taxon>Metazoa</taxon>
        <taxon>Chordata</taxon>
        <taxon>Craniata</taxon>
        <taxon>Vertebrata</taxon>
        <taxon>Euteleostomi</taxon>
        <taxon>Actinopterygii</taxon>
        <taxon>Neopterygii</taxon>
        <taxon>Teleostei</taxon>
        <taxon>Protacanthopterygii</taxon>
        <taxon>Salmoniformes</taxon>
        <taxon>Salmonidae</taxon>
        <taxon>Salmoninae</taxon>
        <taxon>Hucho</taxon>
    </lineage>
</organism>
<accession>A0A4W5PJ25</accession>
<proteinExistence type="predicted"/>